<proteinExistence type="predicted"/>
<dbReference type="RefSeq" id="WP_124965677.1">
    <property type="nucleotide sequence ID" value="NZ_RRAZ01000022.1"/>
</dbReference>
<evidence type="ECO:0008006" key="4">
    <source>
        <dbReference type="Google" id="ProtNLM"/>
    </source>
</evidence>
<gene>
    <name evidence="2" type="ORF">EG244_14325</name>
</gene>
<keyword evidence="1" id="KW-0732">Signal</keyword>
<organism evidence="2 3">
    <name type="scientific">Falsigemmobacter faecalis</name>
    <dbReference type="NCBI Taxonomy" id="2488730"/>
    <lineage>
        <taxon>Bacteria</taxon>
        <taxon>Pseudomonadati</taxon>
        <taxon>Pseudomonadota</taxon>
        <taxon>Alphaproteobacteria</taxon>
        <taxon>Rhodobacterales</taxon>
        <taxon>Paracoccaceae</taxon>
        <taxon>Falsigemmobacter</taxon>
    </lineage>
</organism>
<name>A0A3P3DJ09_9RHOB</name>
<keyword evidence="3" id="KW-1185">Reference proteome</keyword>
<dbReference type="AlphaFoldDB" id="A0A3P3DJ09"/>
<dbReference type="EMBL" id="RRAZ01000022">
    <property type="protein sequence ID" value="RRH72608.1"/>
    <property type="molecule type" value="Genomic_DNA"/>
</dbReference>
<protein>
    <recommendedName>
        <fullName evidence="4">PepSY domain-containing protein</fullName>
    </recommendedName>
</protein>
<sequence length="100" mass="10756">MKAFWVVLGAGLCASPAAAALSGWYDSAEKISAILGDAALADQHRQMPLRKIENIGTDKDGADLWEVESQDCRMVVRLRALPPKGIGKTTWEVEGRGACD</sequence>
<evidence type="ECO:0000256" key="1">
    <source>
        <dbReference type="SAM" id="SignalP"/>
    </source>
</evidence>
<dbReference type="OrthoDB" id="8378008at2"/>
<evidence type="ECO:0000313" key="3">
    <source>
        <dbReference type="Proteomes" id="UP000282125"/>
    </source>
</evidence>
<reference evidence="2 3" key="1">
    <citation type="submission" date="2018-11" db="EMBL/GenBank/DDBJ databases">
        <title>Gemmobacter sp. nov., YIM 102744-1 draft genome.</title>
        <authorList>
            <person name="Li G."/>
            <person name="Jiang Y."/>
        </authorList>
    </citation>
    <scope>NUCLEOTIDE SEQUENCE [LARGE SCALE GENOMIC DNA]</scope>
    <source>
        <strain evidence="2 3">YIM 102744-1</strain>
    </source>
</reference>
<feature type="signal peptide" evidence="1">
    <location>
        <begin position="1"/>
        <end position="19"/>
    </location>
</feature>
<evidence type="ECO:0000313" key="2">
    <source>
        <dbReference type="EMBL" id="RRH72608.1"/>
    </source>
</evidence>
<comment type="caution">
    <text evidence="2">The sequence shown here is derived from an EMBL/GenBank/DDBJ whole genome shotgun (WGS) entry which is preliminary data.</text>
</comment>
<dbReference type="Proteomes" id="UP000282125">
    <property type="component" value="Unassembled WGS sequence"/>
</dbReference>
<feature type="chain" id="PRO_5017967192" description="PepSY domain-containing protein" evidence="1">
    <location>
        <begin position="20"/>
        <end position="100"/>
    </location>
</feature>
<accession>A0A3P3DJ09</accession>